<evidence type="ECO:0008006" key="4">
    <source>
        <dbReference type="Google" id="ProtNLM"/>
    </source>
</evidence>
<keyword evidence="1" id="KW-0472">Membrane</keyword>
<dbReference type="Proteomes" id="UP000076104">
    <property type="component" value="Chromosome"/>
</dbReference>
<keyword evidence="1" id="KW-1133">Transmembrane helix</keyword>
<gene>
    <name evidence="2" type="ORF">A3K91_2698</name>
</gene>
<organism evidence="2 3">
    <name type="scientific">Psychrobacter alimentarius</name>
    <dbReference type="NCBI Taxonomy" id="261164"/>
    <lineage>
        <taxon>Bacteria</taxon>
        <taxon>Pseudomonadati</taxon>
        <taxon>Pseudomonadota</taxon>
        <taxon>Gammaproteobacteria</taxon>
        <taxon>Moraxellales</taxon>
        <taxon>Moraxellaceae</taxon>
        <taxon>Psychrobacter</taxon>
    </lineage>
</organism>
<reference evidence="2 3" key="1">
    <citation type="submission" date="2016-03" db="EMBL/GenBank/DDBJ databases">
        <title>Genome sequencing of Psychrobacter alimentarius PAMC 27889.</title>
        <authorList>
            <person name="Lee J."/>
            <person name="Kim O.-S."/>
        </authorList>
    </citation>
    <scope>NUCLEOTIDE SEQUENCE [LARGE SCALE GENOMIC DNA]</scope>
    <source>
        <strain evidence="2 3">PAMC 27889</strain>
    </source>
</reference>
<dbReference type="EMBL" id="CP014945">
    <property type="protein sequence ID" value="AMT98265.1"/>
    <property type="molecule type" value="Genomic_DNA"/>
</dbReference>
<keyword evidence="3" id="KW-1185">Reference proteome</keyword>
<accession>A0ABM6A1L6</accession>
<evidence type="ECO:0000256" key="1">
    <source>
        <dbReference type="SAM" id="Phobius"/>
    </source>
</evidence>
<evidence type="ECO:0000313" key="2">
    <source>
        <dbReference type="EMBL" id="AMT98265.1"/>
    </source>
</evidence>
<sequence>MYRYYVLLTILLFSDTLNYFLLAYIWNISVDFTDFKLNVVETTGLAKDALHIYVGVGIYLLCLMVLRPIIKSQGIRSFIALIIVTGIALLGEYLDNRETIESLGLAGLSREQLIASIRDLINTCLLSYVLFALNKWTTVFRPTNKPMSLTRRHKKTDY</sequence>
<feature type="transmembrane region" description="Helical" evidence="1">
    <location>
        <begin position="7"/>
        <end position="29"/>
    </location>
</feature>
<feature type="transmembrane region" description="Helical" evidence="1">
    <location>
        <begin position="49"/>
        <end position="66"/>
    </location>
</feature>
<evidence type="ECO:0000313" key="3">
    <source>
        <dbReference type="Proteomes" id="UP000076104"/>
    </source>
</evidence>
<name>A0ABM6A1L6_9GAMM</name>
<protein>
    <recommendedName>
        <fullName evidence="4">VanZ-like domain-containing protein</fullName>
    </recommendedName>
</protein>
<feature type="transmembrane region" description="Helical" evidence="1">
    <location>
        <begin position="114"/>
        <end position="133"/>
    </location>
</feature>
<feature type="transmembrane region" description="Helical" evidence="1">
    <location>
        <begin position="78"/>
        <end position="94"/>
    </location>
</feature>
<keyword evidence="1" id="KW-0812">Transmembrane</keyword>
<proteinExistence type="predicted"/>